<evidence type="ECO:0000313" key="2">
    <source>
        <dbReference type="EMBL" id="MDN4576622.1"/>
    </source>
</evidence>
<dbReference type="RefSeq" id="WP_301233156.1">
    <property type="nucleotide sequence ID" value="NZ_QAIC01000020.1"/>
</dbReference>
<gene>
    <name evidence="1" type="ORF">DBA34_00650</name>
    <name evidence="2" type="ORF">DBB29_00540</name>
</gene>
<dbReference type="Proteomes" id="UP001172788">
    <property type="component" value="Unassembled WGS sequence"/>
</dbReference>
<evidence type="ECO:0000313" key="1">
    <source>
        <dbReference type="EMBL" id="MDN4571781.1"/>
    </source>
</evidence>
<name>A0AAW7MGH8_9BURK</name>
<evidence type="ECO:0000313" key="3">
    <source>
        <dbReference type="Proteomes" id="UP001172788"/>
    </source>
</evidence>
<evidence type="ECO:0000313" key="4">
    <source>
        <dbReference type="Proteomes" id="UP001172791"/>
    </source>
</evidence>
<dbReference type="Proteomes" id="UP001172791">
    <property type="component" value="Unassembled WGS sequence"/>
</dbReference>
<proteinExistence type="predicted"/>
<organism evidence="1 4">
    <name type="scientific">Pandoraea cepalis</name>
    <dbReference type="NCBI Taxonomy" id="2508294"/>
    <lineage>
        <taxon>Bacteria</taxon>
        <taxon>Pseudomonadati</taxon>
        <taxon>Pseudomonadota</taxon>
        <taxon>Betaproteobacteria</taxon>
        <taxon>Burkholderiales</taxon>
        <taxon>Burkholderiaceae</taxon>
        <taxon>Pandoraea</taxon>
    </lineage>
</organism>
<dbReference type="PANTHER" id="PTHR37463">
    <property type="entry name" value="GSL3115 PROTEIN"/>
    <property type="match status" value="1"/>
</dbReference>
<reference evidence="1" key="1">
    <citation type="submission" date="2018-04" db="EMBL/GenBank/DDBJ databases">
        <authorList>
            <person name="Jy Z."/>
        </authorList>
    </citation>
    <scope>NUCLEOTIDE SEQUENCE</scope>
    <source>
        <strain evidence="2">AS13</strain>
        <strain evidence="1">LA18</strain>
    </source>
</reference>
<dbReference type="PANTHER" id="PTHR37463:SF1">
    <property type="entry name" value="DUF2256 DOMAIN-CONTAINING PROTEIN"/>
    <property type="match status" value="1"/>
</dbReference>
<dbReference type="EMBL" id="QAIC01000020">
    <property type="protein sequence ID" value="MDN4571781.1"/>
    <property type="molecule type" value="Genomic_DNA"/>
</dbReference>
<dbReference type="InterPro" id="IPR017136">
    <property type="entry name" value="UCP037205"/>
</dbReference>
<comment type="caution">
    <text evidence="1">The sequence shown here is derived from an EMBL/GenBank/DDBJ whole genome shotgun (WGS) entry which is preliminary data.</text>
</comment>
<accession>A0AAW7MGH8</accession>
<keyword evidence="3" id="KW-1185">Reference proteome</keyword>
<protein>
    <submittedName>
        <fullName evidence="1">DUF2256 domain-containing protein</fullName>
    </submittedName>
</protein>
<dbReference type="Pfam" id="PF10013">
    <property type="entry name" value="DUF2256"/>
    <property type="match status" value="1"/>
</dbReference>
<dbReference type="EMBL" id="QAID01000020">
    <property type="protein sequence ID" value="MDN4576622.1"/>
    <property type="molecule type" value="Genomic_DNA"/>
</dbReference>
<sequence length="62" mass="7414">MSQHGKAFLPSKVCQACGRPFTWRKKWARVWDDVRYCSERCRRVRRPEPVQSGQNTFGKPFR</sequence>
<dbReference type="AlphaFoldDB" id="A0AAW7MGH8"/>